<dbReference type="HAMAP" id="MF_00226_B">
    <property type="entry name" value="CinA_B"/>
    <property type="match status" value="1"/>
</dbReference>
<proteinExistence type="inferred from homology"/>
<dbReference type="SUPFAM" id="SSF142433">
    <property type="entry name" value="CinA-like"/>
    <property type="match status" value="1"/>
</dbReference>
<name>A0ABW5U7P2_9SPHI</name>
<dbReference type="PIRSF" id="PIRSF006728">
    <property type="entry name" value="CinA"/>
    <property type="match status" value="1"/>
</dbReference>
<dbReference type="CDD" id="cd00885">
    <property type="entry name" value="cinA"/>
    <property type="match status" value="1"/>
</dbReference>
<evidence type="ECO:0000259" key="2">
    <source>
        <dbReference type="SMART" id="SM00852"/>
    </source>
</evidence>
<dbReference type="Gene3D" id="3.30.70.2860">
    <property type="match status" value="1"/>
</dbReference>
<keyword evidence="4" id="KW-1185">Reference proteome</keyword>
<evidence type="ECO:0000256" key="1">
    <source>
        <dbReference type="HAMAP-Rule" id="MF_00226"/>
    </source>
</evidence>
<evidence type="ECO:0000313" key="3">
    <source>
        <dbReference type="EMBL" id="MFD2741838.1"/>
    </source>
</evidence>
<sequence length="417" mass="45729">MPIKTEIITIGDEILQGQIVDSNSAWIAQQLLLLNIAVVHIATVADREDAIIDAFEQAKQRADIILVTGGLGPTKDDITKRTAANYFGTNLVRDELVLEHVRGIFAQRKRAMPAINQMQADVFQNGEVLFNELGTAPGLWYTHEDKSFVFMPGVPYEMKHIMSQHVLPKLASVADQGHIVNIYILTAGIGESHLAESIQDIEADMPDYIRIAYLPKLGMVRLRLTGVSNDAEALRAEMQVFANNIKARTNEYFVTFGDVDLEGAILPLMHSKNYTLATAESCTGGTIASRITAIPGAGHVFKGSVVSYTNEIKQKMLSVSKHDLEMYGAVSEQVVSAMATGALKSFDVDFALATSGFAGPDGGTKDTPVGTIWIALATKTTVITRLFHFQNDRNINIERTSTQCFLLLWQELRNLGC</sequence>
<dbReference type="InterPro" id="IPR008135">
    <property type="entry name" value="Competence-induced_CinA"/>
</dbReference>
<protein>
    <recommendedName>
        <fullName evidence="1">CinA-like protein</fullName>
    </recommendedName>
</protein>
<dbReference type="RefSeq" id="WP_066752837.1">
    <property type="nucleotide sequence ID" value="NZ_JBHUMB010000005.1"/>
</dbReference>
<gene>
    <name evidence="3" type="ORF">ACFSQ6_00355</name>
</gene>
<dbReference type="Pfam" id="PF18146">
    <property type="entry name" value="CinA_KH"/>
    <property type="match status" value="1"/>
</dbReference>
<dbReference type="Gene3D" id="3.40.980.10">
    <property type="entry name" value="MoaB/Mog-like domain"/>
    <property type="match status" value="1"/>
</dbReference>
<dbReference type="InterPro" id="IPR008136">
    <property type="entry name" value="CinA_C"/>
</dbReference>
<accession>A0ABW5U7P2</accession>
<dbReference type="PANTHER" id="PTHR13939:SF0">
    <property type="entry name" value="NMN AMIDOHYDROLASE-LIKE PROTEIN YFAY"/>
    <property type="match status" value="1"/>
</dbReference>
<evidence type="ECO:0000313" key="4">
    <source>
        <dbReference type="Proteomes" id="UP001597418"/>
    </source>
</evidence>
<dbReference type="Gene3D" id="3.90.950.20">
    <property type="entry name" value="CinA-like"/>
    <property type="match status" value="1"/>
</dbReference>
<comment type="caution">
    <text evidence="3">The sequence shown here is derived from an EMBL/GenBank/DDBJ whole genome shotgun (WGS) entry which is preliminary data.</text>
</comment>
<dbReference type="InterPro" id="IPR036425">
    <property type="entry name" value="MoaB/Mog-like_dom_sf"/>
</dbReference>
<dbReference type="InterPro" id="IPR001453">
    <property type="entry name" value="MoaB/Mog_dom"/>
</dbReference>
<dbReference type="NCBIfam" id="NF001813">
    <property type="entry name" value="PRK00549.1"/>
    <property type="match status" value="1"/>
</dbReference>
<dbReference type="SUPFAM" id="SSF53218">
    <property type="entry name" value="Molybdenum cofactor biosynthesis proteins"/>
    <property type="match status" value="1"/>
</dbReference>
<dbReference type="InterPro" id="IPR041424">
    <property type="entry name" value="CinA_KH"/>
</dbReference>
<dbReference type="SMART" id="SM00852">
    <property type="entry name" value="MoCF_biosynth"/>
    <property type="match status" value="1"/>
</dbReference>
<organism evidence="3 4">
    <name type="scientific">Sphingobacterium populi</name>
    <dbReference type="NCBI Taxonomy" id="1812824"/>
    <lineage>
        <taxon>Bacteria</taxon>
        <taxon>Pseudomonadati</taxon>
        <taxon>Bacteroidota</taxon>
        <taxon>Sphingobacteriia</taxon>
        <taxon>Sphingobacteriales</taxon>
        <taxon>Sphingobacteriaceae</taxon>
        <taxon>Sphingobacterium</taxon>
    </lineage>
</organism>
<dbReference type="EMBL" id="JBHUMB010000005">
    <property type="protein sequence ID" value="MFD2741838.1"/>
    <property type="molecule type" value="Genomic_DNA"/>
</dbReference>
<dbReference type="Pfam" id="PF00994">
    <property type="entry name" value="MoCF_biosynth"/>
    <property type="match status" value="1"/>
</dbReference>
<reference evidence="4" key="1">
    <citation type="journal article" date="2019" name="Int. J. Syst. Evol. Microbiol.">
        <title>The Global Catalogue of Microorganisms (GCM) 10K type strain sequencing project: providing services to taxonomists for standard genome sequencing and annotation.</title>
        <authorList>
            <consortium name="The Broad Institute Genomics Platform"/>
            <consortium name="The Broad Institute Genome Sequencing Center for Infectious Disease"/>
            <person name="Wu L."/>
            <person name="Ma J."/>
        </authorList>
    </citation>
    <scope>NUCLEOTIDE SEQUENCE [LARGE SCALE GENOMIC DNA]</scope>
    <source>
        <strain evidence="4">KCTC 42247</strain>
    </source>
</reference>
<feature type="domain" description="MoaB/Mog" evidence="2">
    <location>
        <begin position="6"/>
        <end position="172"/>
    </location>
</feature>
<dbReference type="Pfam" id="PF02464">
    <property type="entry name" value="CinA"/>
    <property type="match status" value="1"/>
</dbReference>
<dbReference type="Proteomes" id="UP001597418">
    <property type="component" value="Unassembled WGS sequence"/>
</dbReference>
<dbReference type="PANTHER" id="PTHR13939">
    <property type="entry name" value="NICOTINAMIDE-NUCLEOTIDE AMIDOHYDROLASE PNCC"/>
    <property type="match status" value="1"/>
</dbReference>
<comment type="similarity">
    <text evidence="1">Belongs to the CinA family.</text>
</comment>
<dbReference type="NCBIfam" id="TIGR00199">
    <property type="entry name" value="PncC_domain"/>
    <property type="match status" value="1"/>
</dbReference>
<dbReference type="NCBIfam" id="TIGR00177">
    <property type="entry name" value="molyb_syn"/>
    <property type="match status" value="1"/>
</dbReference>
<dbReference type="NCBIfam" id="TIGR00200">
    <property type="entry name" value="cinA_nterm"/>
    <property type="match status" value="1"/>
</dbReference>
<dbReference type="InterPro" id="IPR050101">
    <property type="entry name" value="CinA"/>
</dbReference>
<dbReference type="InterPro" id="IPR036653">
    <property type="entry name" value="CinA-like_C"/>
</dbReference>